<dbReference type="Pfam" id="PF06985">
    <property type="entry name" value="HET"/>
    <property type="match status" value="1"/>
</dbReference>
<accession>A0A4Z0Y6H8</accession>
<dbReference type="EMBL" id="SKBN01000387">
    <property type="protein sequence ID" value="TGJ78467.1"/>
    <property type="molecule type" value="Genomic_DNA"/>
</dbReference>
<dbReference type="Proteomes" id="UP000297716">
    <property type="component" value="Unassembled WGS sequence"/>
</dbReference>
<keyword evidence="3" id="KW-1185">Reference proteome</keyword>
<dbReference type="STRING" id="37992.A0A4Z0Y6H8"/>
<feature type="domain" description="Heterokaryon incompatibility" evidence="1">
    <location>
        <begin position="46"/>
        <end position="209"/>
    </location>
</feature>
<evidence type="ECO:0000313" key="2">
    <source>
        <dbReference type="EMBL" id="TGJ78467.1"/>
    </source>
</evidence>
<proteinExistence type="predicted"/>
<comment type="caution">
    <text evidence="2">The sequence shown here is derived from an EMBL/GenBank/DDBJ whole genome shotgun (WGS) entry which is preliminary data.</text>
</comment>
<dbReference type="PANTHER" id="PTHR24148">
    <property type="entry name" value="ANKYRIN REPEAT DOMAIN-CONTAINING PROTEIN 39 HOMOLOG-RELATED"/>
    <property type="match status" value="1"/>
</dbReference>
<gene>
    <name evidence="2" type="ORF">E0Z10_g10295</name>
</gene>
<reference evidence="2 3" key="1">
    <citation type="submission" date="2019-03" db="EMBL/GenBank/DDBJ databases">
        <title>Draft genome sequence of Xylaria hypoxylon DSM 108379, a ubiquitous saprotrophic-parasitic fungi on hardwood.</title>
        <authorList>
            <person name="Buettner E."/>
            <person name="Leonhardt S."/>
            <person name="Gebauer A.M."/>
            <person name="Liers C."/>
            <person name="Hofrichter M."/>
            <person name="Kellner H."/>
        </authorList>
    </citation>
    <scope>NUCLEOTIDE SEQUENCE [LARGE SCALE GENOMIC DNA]</scope>
    <source>
        <strain evidence="2 3">DSM 108379</strain>
    </source>
</reference>
<name>A0A4Z0Y6H8_9PEZI</name>
<evidence type="ECO:0000259" key="1">
    <source>
        <dbReference type="Pfam" id="PF06985"/>
    </source>
</evidence>
<dbReference type="OrthoDB" id="2157530at2759"/>
<evidence type="ECO:0000313" key="3">
    <source>
        <dbReference type="Proteomes" id="UP000297716"/>
    </source>
</evidence>
<organism evidence="2 3">
    <name type="scientific">Xylaria hypoxylon</name>
    <dbReference type="NCBI Taxonomy" id="37992"/>
    <lineage>
        <taxon>Eukaryota</taxon>
        <taxon>Fungi</taxon>
        <taxon>Dikarya</taxon>
        <taxon>Ascomycota</taxon>
        <taxon>Pezizomycotina</taxon>
        <taxon>Sordariomycetes</taxon>
        <taxon>Xylariomycetidae</taxon>
        <taxon>Xylariales</taxon>
        <taxon>Xylariaceae</taxon>
        <taxon>Xylaria</taxon>
    </lineage>
</organism>
<dbReference type="InterPro" id="IPR052895">
    <property type="entry name" value="HetReg/Transcr_Mod"/>
</dbReference>
<protein>
    <recommendedName>
        <fullName evidence="1">Heterokaryon incompatibility domain-containing protein</fullName>
    </recommendedName>
</protein>
<sequence length="624" mass="69655">MGPSMKSLYQPLANSTIRLLEIHPGERREPLTLSLSPVSLDSAPAYEAISYHWGSATDVVPVTCNGVKVFITTSLFGALSQFRLAERQRTLWADAICINQGFLPEKSAQVGLMPQIYSLATRVLIWLGPLDDGATVLRLPEWIKETQALLPPPPATFDASDAAVRMQELNADSMERRREGKLNVYDYDWAPLTVLVARPWFRRKWIVQEVVLAREAVLCVGHVRLPWTELALLVYTMSALEVVNIAAESILKKTVTEKGSGPFALSQVFVQPMDNILFILQVSEYRQHATLVDGIMATRSFKCTVEHDHIYALLGLQFKHTSIKVNYEIPIVESFVRFAKAALLEGQSLQLLGLAPFKTLFGVPEVERLPLPSWAPDLRMIEYPATLVSYSVLKQRFHAGGHSKPILSLSEDHLVLCAHGRIIDTVKALAPSLVDILHLDHPDIRSHKDFIEFLSNSQVDSPYYNKWLSTCYDFAVSNAPCPQAEVMSIFARTIVCNMNSREGLADPQMLDSFPDYLASCTGEPATPNKEQSPNPFFYPICTAINQALISHDFCVTEHQRLGQIPIGSEPGDRICILIGGETPYVIRATGQGKYRLIGEAYVDGVMYGEALEESKYHDEEIQIE</sequence>
<dbReference type="Pfam" id="PF26639">
    <property type="entry name" value="Het-6_barrel"/>
    <property type="match status" value="1"/>
</dbReference>
<dbReference type="PANTHER" id="PTHR24148:SF64">
    <property type="entry name" value="HETEROKARYON INCOMPATIBILITY DOMAIN-CONTAINING PROTEIN"/>
    <property type="match status" value="1"/>
</dbReference>
<dbReference type="InterPro" id="IPR010730">
    <property type="entry name" value="HET"/>
</dbReference>
<dbReference type="AlphaFoldDB" id="A0A4Z0Y6H8"/>